<evidence type="ECO:0000313" key="2">
    <source>
        <dbReference type="EMBL" id="HIU62360.1"/>
    </source>
</evidence>
<feature type="compositionally biased region" description="Basic and acidic residues" evidence="1">
    <location>
        <begin position="182"/>
        <end position="198"/>
    </location>
</feature>
<evidence type="ECO:0000256" key="1">
    <source>
        <dbReference type="SAM" id="MobiDB-lite"/>
    </source>
</evidence>
<evidence type="ECO:0008006" key="4">
    <source>
        <dbReference type="Google" id="ProtNLM"/>
    </source>
</evidence>
<dbReference type="AlphaFoldDB" id="A0A9D1SJN0"/>
<name>A0A9D1SJN0_9FIRM</name>
<comment type="caution">
    <text evidence="2">The sequence shown here is derived from an EMBL/GenBank/DDBJ whole genome shotgun (WGS) entry which is preliminary data.</text>
</comment>
<reference evidence="2" key="1">
    <citation type="submission" date="2020-10" db="EMBL/GenBank/DDBJ databases">
        <authorList>
            <person name="Gilroy R."/>
        </authorList>
    </citation>
    <scope>NUCLEOTIDE SEQUENCE</scope>
    <source>
        <strain evidence="2">9366</strain>
    </source>
</reference>
<feature type="compositionally biased region" description="Basic and acidic residues" evidence="1">
    <location>
        <begin position="146"/>
        <end position="171"/>
    </location>
</feature>
<protein>
    <recommendedName>
        <fullName evidence="4">NYN domain-containing protein</fullName>
    </recommendedName>
</protein>
<accession>A0A9D1SJN0</accession>
<evidence type="ECO:0000313" key="3">
    <source>
        <dbReference type="Proteomes" id="UP000824145"/>
    </source>
</evidence>
<dbReference type="EMBL" id="DVNJ01000002">
    <property type="protein sequence ID" value="HIU62360.1"/>
    <property type="molecule type" value="Genomic_DNA"/>
</dbReference>
<dbReference type="Proteomes" id="UP000824145">
    <property type="component" value="Unassembled WGS sequence"/>
</dbReference>
<organism evidence="2 3">
    <name type="scientific">Candidatus Caccalectryoclostridium excrementigallinarum</name>
    <dbReference type="NCBI Taxonomy" id="2840710"/>
    <lineage>
        <taxon>Bacteria</taxon>
        <taxon>Bacillati</taxon>
        <taxon>Bacillota</taxon>
        <taxon>Clostridia</taxon>
        <taxon>Christensenellales</taxon>
        <taxon>Christensenellaceae</taxon>
        <taxon>Christensenellaceae incertae sedis</taxon>
        <taxon>Candidatus Caccalectryoclostridium</taxon>
    </lineage>
</organism>
<feature type="region of interest" description="Disordered" evidence="1">
    <location>
        <begin position="141"/>
        <end position="215"/>
    </location>
</feature>
<reference evidence="2" key="2">
    <citation type="journal article" date="2021" name="PeerJ">
        <title>Extensive microbial diversity within the chicken gut microbiome revealed by metagenomics and culture.</title>
        <authorList>
            <person name="Gilroy R."/>
            <person name="Ravi A."/>
            <person name="Getino M."/>
            <person name="Pursley I."/>
            <person name="Horton D.L."/>
            <person name="Alikhan N.F."/>
            <person name="Baker D."/>
            <person name="Gharbi K."/>
            <person name="Hall N."/>
            <person name="Watson M."/>
            <person name="Adriaenssens E.M."/>
            <person name="Foster-Nyarko E."/>
            <person name="Jarju S."/>
            <person name="Secka A."/>
            <person name="Antonio M."/>
            <person name="Oren A."/>
            <person name="Chaudhuri R.R."/>
            <person name="La Ragione R."/>
            <person name="Hildebrand F."/>
            <person name="Pallen M.J."/>
        </authorList>
    </citation>
    <scope>NUCLEOTIDE SEQUENCE</scope>
    <source>
        <strain evidence="2">9366</strain>
    </source>
</reference>
<gene>
    <name evidence="2" type="ORF">IAB07_01140</name>
</gene>
<proteinExistence type="predicted"/>
<feature type="compositionally biased region" description="Acidic residues" evidence="1">
    <location>
        <begin position="204"/>
        <end position="213"/>
    </location>
</feature>
<sequence length="223" mass="24378">MNFAVLADLNATRANCEAFRLALKKLDGSVSYCKFYSYNPKRDHDYGGYIRSSGADVAVPLYNRKKARIDMRQVIDAVSVCCTNSAIDAFFIICAPLDCTPLLAFLKGAGKYVVLGGDGEPSYTSGFDDFLRLERSAEAEAGAKSAKPEKPASLSVKRESAPLKESGDEFLPHTGISGGGEAMKEVKARLSELMREKSAAAPAPEEEELPPEEELQRLFKKYF</sequence>